<dbReference type="Proteomes" id="UP001205337">
    <property type="component" value="Unassembled WGS sequence"/>
</dbReference>
<keyword evidence="1" id="KW-1133">Transmembrane helix</keyword>
<feature type="domain" description="LytR/CpsA/Psr regulator C-terminal" evidence="2">
    <location>
        <begin position="98"/>
        <end position="184"/>
    </location>
</feature>
<keyword evidence="1" id="KW-0472">Membrane</keyword>
<dbReference type="Gene3D" id="3.30.70.2390">
    <property type="match status" value="1"/>
</dbReference>
<keyword evidence="4" id="KW-1185">Reference proteome</keyword>
<evidence type="ECO:0000259" key="2">
    <source>
        <dbReference type="Pfam" id="PF13399"/>
    </source>
</evidence>
<sequence>MASFPRDRFDDIPSDVDRVGAHRSPRKRGRGWIAFAWSVVATAVLVVVGLFALSFFDSRFQLPFAQESATPSETPTVIETAEPVTDPSTLDPAYLAALTLSVLNGTPTQGLSNTAGDQIAAAGWPNPSRAAASNTSEPLTIVYYSNPDDEGVARGIAQLVGATDVQLSDAFPTAAITVVLGADYVPPAAG</sequence>
<feature type="transmembrane region" description="Helical" evidence="1">
    <location>
        <begin position="32"/>
        <end position="56"/>
    </location>
</feature>
<comment type="caution">
    <text evidence="3">The sequence shown here is derived from an EMBL/GenBank/DDBJ whole genome shotgun (WGS) entry which is preliminary data.</text>
</comment>
<evidence type="ECO:0000313" key="3">
    <source>
        <dbReference type="EMBL" id="MCS0498812.1"/>
    </source>
</evidence>
<gene>
    <name evidence="3" type="ORF">NUH29_04505</name>
</gene>
<reference evidence="3 4" key="1">
    <citation type="submission" date="2022-08" db="EMBL/GenBank/DDBJ databases">
        <authorList>
            <person name="Li F."/>
        </authorList>
    </citation>
    <scope>NUCLEOTIDE SEQUENCE [LARGE SCALE GENOMIC DNA]</scope>
    <source>
        <strain evidence="3 4">10F1B-8-1</strain>
    </source>
</reference>
<dbReference type="RefSeq" id="WP_258797815.1">
    <property type="nucleotide sequence ID" value="NZ_JANTHX010000004.1"/>
</dbReference>
<name>A0ABT1ZDN2_9MICO</name>
<dbReference type="InterPro" id="IPR027381">
    <property type="entry name" value="LytR/CpsA/Psr_C"/>
</dbReference>
<keyword evidence="1" id="KW-0812">Transmembrane</keyword>
<evidence type="ECO:0000313" key="4">
    <source>
        <dbReference type="Proteomes" id="UP001205337"/>
    </source>
</evidence>
<organism evidence="3 4">
    <name type="scientific">Protaetiibacter mangrovi</name>
    <dbReference type="NCBI Taxonomy" id="2970926"/>
    <lineage>
        <taxon>Bacteria</taxon>
        <taxon>Bacillati</taxon>
        <taxon>Actinomycetota</taxon>
        <taxon>Actinomycetes</taxon>
        <taxon>Micrococcales</taxon>
        <taxon>Microbacteriaceae</taxon>
        <taxon>Protaetiibacter</taxon>
    </lineage>
</organism>
<accession>A0ABT1ZDN2</accession>
<proteinExistence type="predicted"/>
<evidence type="ECO:0000256" key="1">
    <source>
        <dbReference type="SAM" id="Phobius"/>
    </source>
</evidence>
<protein>
    <submittedName>
        <fullName evidence="3">LytR C-terminal domain-containing protein</fullName>
    </submittedName>
</protein>
<dbReference type="EMBL" id="JANTHX010000004">
    <property type="protein sequence ID" value="MCS0498812.1"/>
    <property type="molecule type" value="Genomic_DNA"/>
</dbReference>
<dbReference type="Pfam" id="PF13399">
    <property type="entry name" value="LytR_C"/>
    <property type="match status" value="1"/>
</dbReference>